<dbReference type="RefSeq" id="WP_184205772.1">
    <property type="nucleotide sequence ID" value="NZ_JACHIF010000001.1"/>
</dbReference>
<protein>
    <recommendedName>
        <fullName evidence="4">SH3b domain-containing protein</fullName>
    </recommendedName>
</protein>
<gene>
    <name evidence="2" type="ORF">HNQ64_000917</name>
</gene>
<dbReference type="Proteomes" id="UP000534294">
    <property type="component" value="Unassembled WGS sequence"/>
</dbReference>
<feature type="chain" id="PRO_5030808772" description="SH3b domain-containing protein" evidence="1">
    <location>
        <begin position="23"/>
        <end position="242"/>
    </location>
</feature>
<evidence type="ECO:0000313" key="2">
    <source>
        <dbReference type="EMBL" id="MBB5036683.1"/>
    </source>
</evidence>
<reference evidence="2 3" key="1">
    <citation type="submission" date="2020-08" db="EMBL/GenBank/DDBJ databases">
        <title>Genomic Encyclopedia of Type Strains, Phase IV (KMG-IV): sequencing the most valuable type-strain genomes for metagenomic binning, comparative biology and taxonomic classification.</title>
        <authorList>
            <person name="Goeker M."/>
        </authorList>
    </citation>
    <scope>NUCLEOTIDE SEQUENCE [LARGE SCALE GENOMIC DNA]</scope>
    <source>
        <strain evidence="2 3">DSM 12251</strain>
    </source>
</reference>
<keyword evidence="3" id="KW-1185">Reference proteome</keyword>
<accession>A0A7W7YI72</accession>
<sequence length="242" mass="26163">MKKAPLFVVLVGFLALGSVASAQLSSSRKSSLLAPEPGTMDVEDMLKKPVTLKVLQESPIYTRSKMDQPLGSMAPGTLVKLVGLSDTAYRIRGRARHGDVSGWMRMADLLSPDPNLVPNLKKLHQRQTEVEALIAAKQIALGMTAEEVHASLGKPNRKSSKLSASGREEKLEYVVYDRIPQYSTGLDALGRPIQTVVYIKVETGSMSVNLKENVVESIEETKGNPLGSGGVKIVPGPIIFGW</sequence>
<comment type="caution">
    <text evidence="2">The sequence shown here is derived from an EMBL/GenBank/DDBJ whole genome shotgun (WGS) entry which is preliminary data.</text>
</comment>
<evidence type="ECO:0000313" key="3">
    <source>
        <dbReference type="Proteomes" id="UP000534294"/>
    </source>
</evidence>
<organism evidence="2 3">
    <name type="scientific">Prosthecobacter dejongeii</name>
    <dbReference type="NCBI Taxonomy" id="48465"/>
    <lineage>
        <taxon>Bacteria</taxon>
        <taxon>Pseudomonadati</taxon>
        <taxon>Verrucomicrobiota</taxon>
        <taxon>Verrucomicrobiia</taxon>
        <taxon>Verrucomicrobiales</taxon>
        <taxon>Verrucomicrobiaceae</taxon>
        <taxon>Prosthecobacter</taxon>
    </lineage>
</organism>
<evidence type="ECO:0000256" key="1">
    <source>
        <dbReference type="SAM" id="SignalP"/>
    </source>
</evidence>
<proteinExistence type="predicted"/>
<feature type="signal peptide" evidence="1">
    <location>
        <begin position="1"/>
        <end position="22"/>
    </location>
</feature>
<dbReference type="AlphaFoldDB" id="A0A7W7YI72"/>
<evidence type="ECO:0008006" key="4">
    <source>
        <dbReference type="Google" id="ProtNLM"/>
    </source>
</evidence>
<keyword evidence="1" id="KW-0732">Signal</keyword>
<dbReference type="EMBL" id="JACHIF010000001">
    <property type="protein sequence ID" value="MBB5036683.1"/>
    <property type="molecule type" value="Genomic_DNA"/>
</dbReference>
<name>A0A7W7YI72_9BACT</name>